<evidence type="ECO:0000313" key="1">
    <source>
        <dbReference type="EMBL" id="ACY14118.1"/>
    </source>
</evidence>
<dbReference type="RefSeq" id="WP_012826727.1">
    <property type="nucleotide sequence ID" value="NC_013440.1"/>
</dbReference>
<dbReference type="OrthoDB" id="7821105at2"/>
<name>D0LVY4_HALO1</name>
<protein>
    <submittedName>
        <fullName evidence="1">SWIM zinc finger domain-containing protein</fullName>
    </submittedName>
</protein>
<dbReference type="eggNOG" id="COG4715">
    <property type="taxonomic scope" value="Bacteria"/>
</dbReference>
<dbReference type="AlphaFoldDB" id="D0LVY4"/>
<gene>
    <name evidence="1" type="ordered locus">Hoch_1567</name>
</gene>
<dbReference type="EMBL" id="CP001804">
    <property type="protein sequence ID" value="ACY14118.1"/>
    <property type="molecule type" value="Genomic_DNA"/>
</dbReference>
<accession>D0LVY4</accession>
<dbReference type="Proteomes" id="UP000001880">
    <property type="component" value="Chromosome"/>
</dbReference>
<organism evidence="1 2">
    <name type="scientific">Haliangium ochraceum (strain DSM 14365 / JCM 11303 / SMP-2)</name>
    <dbReference type="NCBI Taxonomy" id="502025"/>
    <lineage>
        <taxon>Bacteria</taxon>
        <taxon>Pseudomonadati</taxon>
        <taxon>Myxococcota</taxon>
        <taxon>Polyangia</taxon>
        <taxon>Haliangiales</taxon>
        <taxon>Kofleriaceae</taxon>
        <taxon>Haliangium</taxon>
    </lineage>
</organism>
<sequence>MSEAFAHVRVRYAEAPAPITEGDGFRLRLPTDGVRGNGRLVAELARPGVTRDALLTLGEILASDLRFKASDRSDYLAYLLKQGKRATKELWEAQKAFLDAKYDESVSDEGPLDPLVTIDETGLAIEVFSADESAYARLHLRAGAAYQASEMAPGTTHVQLGSELLSALGQMRSYRSSTLEFTPSESGAERAFKVPYRWVRALGQVQAASTLPAHAFELAPVDLYNVLLTLRLQRAKSSPRALRYELVPGELPRLVLEPWDLVLEGTGGPYRGSRPQVVRTWGRRRLGVLARLLPQVERVSVHLVGAGLPAYYVLDMGDATLTLALSGWTDSGWAGIATFDLLVPGAVDDVLARSALDAIRSAPGGKTLDELVEATGGGKGKGKGRSRSELREAALVNVQRGQALYDIASARFVHRPLLAAPLDPEQLRYRDAREEHAHRLLATPEQVRLTKVHDLGGEGVRIEGEVEDQQAHRTYQTSFTIDREGRTVDATCTSPQFRRAGLREGPTVPMMALRLLYARQQAELERARDTPEGRKLIRAETRTFIHRERGRSTVYRLSLSDRQVTLRWGPRPDALRMNRLFFGTAEEARDEYFRRLGAYAEQGYIDASAAEAI</sequence>
<proteinExistence type="predicted"/>
<reference evidence="1 2" key="1">
    <citation type="journal article" date="2010" name="Stand. Genomic Sci.">
        <title>Complete genome sequence of Haliangium ochraceum type strain (SMP-2).</title>
        <authorList>
            <consortium name="US DOE Joint Genome Institute (JGI-PGF)"/>
            <person name="Ivanova N."/>
            <person name="Daum C."/>
            <person name="Lang E."/>
            <person name="Abt B."/>
            <person name="Kopitz M."/>
            <person name="Saunders E."/>
            <person name="Lapidus A."/>
            <person name="Lucas S."/>
            <person name="Glavina Del Rio T."/>
            <person name="Nolan M."/>
            <person name="Tice H."/>
            <person name="Copeland A."/>
            <person name="Cheng J.F."/>
            <person name="Chen F."/>
            <person name="Bruce D."/>
            <person name="Goodwin L."/>
            <person name="Pitluck S."/>
            <person name="Mavromatis K."/>
            <person name="Pati A."/>
            <person name="Mikhailova N."/>
            <person name="Chen A."/>
            <person name="Palaniappan K."/>
            <person name="Land M."/>
            <person name="Hauser L."/>
            <person name="Chang Y.J."/>
            <person name="Jeffries C.D."/>
            <person name="Detter J.C."/>
            <person name="Brettin T."/>
            <person name="Rohde M."/>
            <person name="Goker M."/>
            <person name="Bristow J."/>
            <person name="Markowitz V."/>
            <person name="Eisen J.A."/>
            <person name="Hugenholtz P."/>
            <person name="Kyrpides N.C."/>
            <person name="Klenk H.P."/>
        </authorList>
    </citation>
    <scope>NUCLEOTIDE SEQUENCE [LARGE SCALE GENOMIC DNA]</scope>
    <source>
        <strain evidence="2">DSM 14365 / CIP 107738 / JCM 11303 / AJ 13395 / SMP-2</strain>
    </source>
</reference>
<dbReference type="STRING" id="502025.Hoch_1567"/>
<dbReference type="HOGENOM" id="CLU_023622_0_0_7"/>
<evidence type="ECO:0000313" key="2">
    <source>
        <dbReference type="Proteomes" id="UP000001880"/>
    </source>
</evidence>
<dbReference type="KEGG" id="hoh:Hoch_1567"/>
<keyword evidence="2" id="KW-1185">Reference proteome</keyword>